<dbReference type="PANTHER" id="PTHR30627">
    <property type="entry name" value="PEPTIDOGLYCAN D,D-TRANSPEPTIDASE"/>
    <property type="match status" value="1"/>
</dbReference>
<dbReference type="GO" id="GO:0005886">
    <property type="term" value="C:plasma membrane"/>
    <property type="evidence" value="ECO:0007669"/>
    <property type="project" value="UniProtKB-SubCell"/>
</dbReference>
<dbReference type="EMBL" id="PNIE01000086">
    <property type="protein sequence ID" value="PMP61360.1"/>
    <property type="molecule type" value="Genomic_DNA"/>
</dbReference>
<dbReference type="Pfam" id="PF03717">
    <property type="entry name" value="PBP_dimer"/>
    <property type="match status" value="1"/>
</dbReference>
<evidence type="ECO:0000256" key="13">
    <source>
        <dbReference type="ARBA" id="ARBA00023316"/>
    </source>
</evidence>
<comment type="caution">
    <text evidence="17">The sequence shown here is derived from an EMBL/GenBank/DDBJ whole genome shotgun (WGS) entry which is preliminary data.</text>
</comment>
<dbReference type="Gene3D" id="3.40.710.10">
    <property type="entry name" value="DD-peptidase/beta-lactamase superfamily"/>
    <property type="match status" value="1"/>
</dbReference>
<dbReference type="NCBIfam" id="TIGR03423">
    <property type="entry name" value="pbp2_mrdA"/>
    <property type="match status" value="1"/>
</dbReference>
<dbReference type="PANTHER" id="PTHR30627:SF2">
    <property type="entry name" value="PEPTIDOGLYCAN D,D-TRANSPEPTIDASE MRDA"/>
    <property type="match status" value="1"/>
</dbReference>
<keyword evidence="10" id="KW-0573">Peptidoglycan synthesis</keyword>
<dbReference type="GO" id="GO:0071972">
    <property type="term" value="F:peptidoglycan L,D-transpeptidase activity"/>
    <property type="evidence" value="ECO:0007669"/>
    <property type="project" value="TreeGrafter"/>
</dbReference>
<evidence type="ECO:0000256" key="6">
    <source>
        <dbReference type="ARBA" id="ARBA00022670"/>
    </source>
</evidence>
<dbReference type="GO" id="GO:0006508">
    <property type="term" value="P:proteolysis"/>
    <property type="evidence" value="ECO:0007669"/>
    <property type="project" value="UniProtKB-KW"/>
</dbReference>
<dbReference type="Proteomes" id="UP000235731">
    <property type="component" value="Unassembled WGS sequence"/>
</dbReference>
<dbReference type="GO" id="GO:0009252">
    <property type="term" value="P:peptidoglycan biosynthetic process"/>
    <property type="evidence" value="ECO:0007669"/>
    <property type="project" value="UniProtKB-KW"/>
</dbReference>
<dbReference type="InterPro" id="IPR036138">
    <property type="entry name" value="PBP_dimer_sf"/>
</dbReference>
<dbReference type="InterPro" id="IPR005311">
    <property type="entry name" value="PBP_dimer"/>
</dbReference>
<dbReference type="InterPro" id="IPR017790">
    <property type="entry name" value="Penicillin-binding_protein_2"/>
</dbReference>
<evidence type="ECO:0000256" key="14">
    <source>
        <dbReference type="SAM" id="Phobius"/>
    </source>
</evidence>
<evidence type="ECO:0000313" key="17">
    <source>
        <dbReference type="EMBL" id="PMP61360.1"/>
    </source>
</evidence>
<evidence type="ECO:0000256" key="10">
    <source>
        <dbReference type="ARBA" id="ARBA00022984"/>
    </source>
</evidence>
<evidence type="ECO:0000259" key="16">
    <source>
        <dbReference type="Pfam" id="PF03717"/>
    </source>
</evidence>
<dbReference type="GO" id="GO:0009002">
    <property type="term" value="F:serine-type D-Ala-D-Ala carboxypeptidase activity"/>
    <property type="evidence" value="ECO:0007669"/>
    <property type="project" value="InterPro"/>
</dbReference>
<keyword evidence="3" id="KW-1003">Cell membrane</keyword>
<evidence type="ECO:0000256" key="7">
    <source>
        <dbReference type="ARBA" id="ARBA00022692"/>
    </source>
</evidence>
<dbReference type="GO" id="GO:0008360">
    <property type="term" value="P:regulation of cell shape"/>
    <property type="evidence" value="ECO:0007669"/>
    <property type="project" value="UniProtKB-KW"/>
</dbReference>
<dbReference type="Gene3D" id="3.90.1310.10">
    <property type="entry name" value="Penicillin-binding protein 2a (Domain 2)"/>
    <property type="match status" value="1"/>
</dbReference>
<protein>
    <submittedName>
        <fullName evidence="17">Penicillin-binding protein 2</fullName>
    </submittedName>
</protein>
<dbReference type="SUPFAM" id="SSF56601">
    <property type="entry name" value="beta-lactamase/transpeptidase-like"/>
    <property type="match status" value="1"/>
</dbReference>
<evidence type="ECO:0000256" key="1">
    <source>
        <dbReference type="ARBA" id="ARBA00004167"/>
    </source>
</evidence>
<evidence type="ECO:0000313" key="18">
    <source>
        <dbReference type="Proteomes" id="UP000235731"/>
    </source>
</evidence>
<evidence type="ECO:0000259" key="15">
    <source>
        <dbReference type="Pfam" id="PF00905"/>
    </source>
</evidence>
<keyword evidence="12 14" id="KW-0472">Membrane</keyword>
<dbReference type="InterPro" id="IPR001460">
    <property type="entry name" value="PCN-bd_Tpept"/>
</dbReference>
<keyword evidence="4" id="KW-0997">Cell inner membrane</keyword>
<comment type="subcellular location">
    <subcellularLocation>
        <location evidence="2">Cell membrane</location>
    </subcellularLocation>
    <subcellularLocation>
        <location evidence="1">Membrane</location>
        <topology evidence="1">Single-pass membrane protein</topology>
    </subcellularLocation>
</comment>
<reference evidence="17 18" key="1">
    <citation type="submission" date="2018-01" db="EMBL/GenBank/DDBJ databases">
        <title>Metagenomic assembled genomes from two thermal pools in the Uzon Caldera, Kamchatka, Russia.</title>
        <authorList>
            <person name="Wilkins L."/>
            <person name="Ettinger C."/>
        </authorList>
    </citation>
    <scope>NUCLEOTIDE SEQUENCE [LARGE SCALE GENOMIC DNA]</scope>
    <source>
        <strain evidence="17">ZAV-15</strain>
    </source>
</reference>
<feature type="transmembrane region" description="Helical" evidence="14">
    <location>
        <begin position="20"/>
        <end position="39"/>
    </location>
</feature>
<proteinExistence type="predicted"/>
<dbReference type="AlphaFoldDB" id="A0A2N7PIC1"/>
<keyword evidence="8" id="KW-0378">Hydrolase</keyword>
<evidence type="ECO:0000256" key="12">
    <source>
        <dbReference type="ARBA" id="ARBA00023136"/>
    </source>
</evidence>
<evidence type="ECO:0000256" key="2">
    <source>
        <dbReference type="ARBA" id="ARBA00004236"/>
    </source>
</evidence>
<dbReference type="GO" id="GO:0071555">
    <property type="term" value="P:cell wall organization"/>
    <property type="evidence" value="ECO:0007669"/>
    <property type="project" value="UniProtKB-KW"/>
</dbReference>
<organism evidence="17 18">
    <name type="scientific">Caldimicrobium thiodismutans</name>
    <dbReference type="NCBI Taxonomy" id="1653476"/>
    <lineage>
        <taxon>Bacteria</taxon>
        <taxon>Pseudomonadati</taxon>
        <taxon>Thermodesulfobacteriota</taxon>
        <taxon>Thermodesulfobacteria</taxon>
        <taxon>Thermodesulfobacteriales</taxon>
        <taxon>Thermodesulfobacteriaceae</taxon>
        <taxon>Caldimicrobium</taxon>
    </lineage>
</organism>
<evidence type="ECO:0000256" key="9">
    <source>
        <dbReference type="ARBA" id="ARBA00022960"/>
    </source>
</evidence>
<keyword evidence="5" id="KW-0121">Carboxypeptidase</keyword>
<dbReference type="InterPro" id="IPR012338">
    <property type="entry name" value="Beta-lactam/transpept-like"/>
</dbReference>
<dbReference type="GO" id="GO:0008658">
    <property type="term" value="F:penicillin binding"/>
    <property type="evidence" value="ECO:0007669"/>
    <property type="project" value="InterPro"/>
</dbReference>
<gene>
    <name evidence="17" type="primary">mrdA</name>
    <name evidence="17" type="ORF">C0197_05835</name>
</gene>
<dbReference type="InterPro" id="IPR050515">
    <property type="entry name" value="Beta-lactam/transpept"/>
</dbReference>
<dbReference type="FunFam" id="3.40.710.10:FF:000024">
    <property type="entry name" value="Penicillin-binding protein 2"/>
    <property type="match status" value="1"/>
</dbReference>
<keyword evidence="6" id="KW-0645">Protease</keyword>
<name>A0A2N7PIC1_9BACT</name>
<feature type="domain" description="Penicillin-binding protein transpeptidase" evidence="15">
    <location>
        <begin position="264"/>
        <end position="590"/>
    </location>
</feature>
<evidence type="ECO:0000256" key="11">
    <source>
        <dbReference type="ARBA" id="ARBA00022989"/>
    </source>
</evidence>
<keyword evidence="13" id="KW-0961">Cell wall biogenesis/degradation</keyword>
<sequence>MFDKWQRRETLDEEWKKRFLIGKILLILILGILWLRLFYLQVIKHSYYLNKAKARSVVSYVIKAPRGEILTADGVVVATNRATFQLYIDLENLVNEENTLKKLSLILREDYGSLKERFYLAKKLSFGRILLKRNLTWDEVARILVRQYYLPGVIVEVETERFYPYGESYFHLLGYVARINREEYEAFKNYGYSSEDFIGKKGIEKIYEKFLKGVNGRLEIERDAYGRLGKVVGKIYPKAGEDLILTVRHDLQMRAYELLKDKRGAIVALDPKDGALLALVSMPSIDPSKFIVGFESEEWNRYVNDPARPLLNKAIQAYPPGSTFKPITALAGLEAGIVKGPNWSVFCPGYFNFGSHTFRCWEKKGHGSVGLTKAIALSCDVYFYTIGSRIDIDFLAKVARKFGLGEPTGLGFPDEKTGLVPDSAWKQKKFKSSWYQGETINIAIGQGYLLTTPLQMARAYMVFANGGNLYKAYVVREIRSKEGKILFKESPTLEKRVPIHRDYYNWILEGLRKVVEEGTGKAARVPGIIVWGKTGTAQVVSLKKKTKTTEHHAWFVSFAGNSTPEIVSAVLVEHGGSGGAVAAPIAGELYRTFYKIPSSQKEIKILEERIEEVPQVYEAPEERPNVGNNTF</sequence>
<evidence type="ECO:0000256" key="4">
    <source>
        <dbReference type="ARBA" id="ARBA00022519"/>
    </source>
</evidence>
<evidence type="ECO:0000256" key="8">
    <source>
        <dbReference type="ARBA" id="ARBA00022801"/>
    </source>
</evidence>
<keyword evidence="9" id="KW-0133">Cell shape</keyword>
<evidence type="ECO:0000256" key="3">
    <source>
        <dbReference type="ARBA" id="ARBA00022475"/>
    </source>
</evidence>
<dbReference type="SUPFAM" id="SSF56519">
    <property type="entry name" value="Penicillin binding protein dimerisation domain"/>
    <property type="match status" value="1"/>
</dbReference>
<keyword evidence="7 14" id="KW-0812">Transmembrane</keyword>
<evidence type="ECO:0000256" key="5">
    <source>
        <dbReference type="ARBA" id="ARBA00022645"/>
    </source>
</evidence>
<keyword evidence="11 14" id="KW-1133">Transmembrane helix</keyword>
<accession>A0A2N7PIC1</accession>
<feature type="domain" description="Penicillin-binding protein dimerisation" evidence="16">
    <location>
        <begin position="62"/>
        <end position="228"/>
    </location>
</feature>
<dbReference type="Pfam" id="PF00905">
    <property type="entry name" value="Transpeptidase"/>
    <property type="match status" value="1"/>
</dbReference>